<evidence type="ECO:0000259" key="4">
    <source>
        <dbReference type="Pfam" id="PF01420"/>
    </source>
</evidence>
<comment type="similarity">
    <text evidence="1">Belongs to the type-I restriction system S methylase family.</text>
</comment>
<dbReference type="SUPFAM" id="SSF116734">
    <property type="entry name" value="DNA methylase specificity domain"/>
    <property type="match status" value="1"/>
</dbReference>
<dbReference type="InterPro" id="IPR052021">
    <property type="entry name" value="Type-I_RS_S_subunit"/>
</dbReference>
<comment type="caution">
    <text evidence="5">The sequence shown here is derived from an EMBL/GenBank/DDBJ whole genome shotgun (WGS) entry which is preliminary data.</text>
</comment>
<dbReference type="GO" id="GO:0003677">
    <property type="term" value="F:DNA binding"/>
    <property type="evidence" value="ECO:0007669"/>
    <property type="project" value="UniProtKB-KW"/>
</dbReference>
<dbReference type="PANTHER" id="PTHR30408:SF12">
    <property type="entry name" value="TYPE I RESTRICTION ENZYME MJAVIII SPECIFICITY SUBUNIT"/>
    <property type="match status" value="1"/>
</dbReference>
<feature type="domain" description="Type I restriction modification DNA specificity" evidence="4">
    <location>
        <begin position="11"/>
        <end position="179"/>
    </location>
</feature>
<evidence type="ECO:0000256" key="2">
    <source>
        <dbReference type="ARBA" id="ARBA00022747"/>
    </source>
</evidence>
<keyword evidence="2" id="KW-0680">Restriction system</keyword>
<evidence type="ECO:0000256" key="1">
    <source>
        <dbReference type="ARBA" id="ARBA00010923"/>
    </source>
</evidence>
<organism evidence="5 6">
    <name type="scientific">Photobacterium iliopiscarium</name>
    <dbReference type="NCBI Taxonomy" id="56192"/>
    <lineage>
        <taxon>Bacteria</taxon>
        <taxon>Pseudomonadati</taxon>
        <taxon>Pseudomonadota</taxon>
        <taxon>Gammaproteobacteria</taxon>
        <taxon>Vibrionales</taxon>
        <taxon>Vibrionaceae</taxon>
        <taxon>Photobacterium</taxon>
    </lineage>
</organism>
<protein>
    <recommendedName>
        <fullName evidence="4">Type I restriction modification DNA specificity domain-containing protein</fullName>
    </recommendedName>
</protein>
<dbReference type="PANTHER" id="PTHR30408">
    <property type="entry name" value="TYPE-1 RESTRICTION ENZYME ECOKI SPECIFICITY PROTEIN"/>
    <property type="match status" value="1"/>
</dbReference>
<dbReference type="AlphaFoldDB" id="A0A2T3MFE6"/>
<gene>
    <name evidence="5" type="ORF">C9I88_16365</name>
</gene>
<sequence>MEIIMSREIVLGDIAEIRLGKAFKTAIKDEENEGGFYLIQPKNISLDGKLKVNDLARVKLDRIQNTQILMSGDIIIRLRGPIFLVTIFDGKWDLPVITTNQNAVIRCNQKVISPYYLQWYLNSNLGRSYFDSVAEGTNINKITIKDILAMKLNLPGLLQQNKIGDIQDNWLSQKDTYKKLIENGDLYFNELCIKIQMVNDNENN</sequence>
<dbReference type="InterPro" id="IPR000055">
    <property type="entry name" value="Restrct_endonuc_typeI_TRD"/>
</dbReference>
<dbReference type="GO" id="GO:0009307">
    <property type="term" value="P:DNA restriction-modification system"/>
    <property type="evidence" value="ECO:0007669"/>
    <property type="project" value="UniProtKB-KW"/>
</dbReference>
<evidence type="ECO:0000256" key="3">
    <source>
        <dbReference type="ARBA" id="ARBA00023125"/>
    </source>
</evidence>
<accession>A0A2T3MFE6</accession>
<proteinExistence type="inferred from homology"/>
<evidence type="ECO:0000313" key="6">
    <source>
        <dbReference type="Proteomes" id="UP000241954"/>
    </source>
</evidence>
<name>A0A2T3MFE6_9GAMM</name>
<evidence type="ECO:0000313" key="5">
    <source>
        <dbReference type="EMBL" id="PSV92422.1"/>
    </source>
</evidence>
<reference evidence="5 6" key="1">
    <citation type="submission" date="2018-01" db="EMBL/GenBank/DDBJ databases">
        <title>Whole genome sequencing of Histamine producing bacteria.</title>
        <authorList>
            <person name="Butler K."/>
        </authorList>
    </citation>
    <scope>NUCLEOTIDE SEQUENCE [LARGE SCALE GENOMIC DNA]</scope>
    <source>
        <strain evidence="5 6">NCIMB 13481</strain>
    </source>
</reference>
<dbReference type="Gene3D" id="3.90.220.20">
    <property type="entry name" value="DNA methylase specificity domains"/>
    <property type="match status" value="1"/>
</dbReference>
<dbReference type="InterPro" id="IPR044946">
    <property type="entry name" value="Restrct_endonuc_typeI_TRD_sf"/>
</dbReference>
<dbReference type="Pfam" id="PF01420">
    <property type="entry name" value="Methylase_S"/>
    <property type="match status" value="1"/>
</dbReference>
<dbReference type="Proteomes" id="UP000241954">
    <property type="component" value="Unassembled WGS sequence"/>
</dbReference>
<keyword evidence="3" id="KW-0238">DNA-binding</keyword>
<dbReference type="EMBL" id="PYLW01000023">
    <property type="protein sequence ID" value="PSV92422.1"/>
    <property type="molecule type" value="Genomic_DNA"/>
</dbReference>